<evidence type="ECO:0000313" key="4">
    <source>
        <dbReference type="Proteomes" id="UP001461498"/>
    </source>
</evidence>
<dbReference type="EMBL" id="JAPXFL010000008">
    <property type="protein sequence ID" value="KAK9502414.1"/>
    <property type="molecule type" value="Genomic_DNA"/>
</dbReference>
<evidence type="ECO:0000313" key="3">
    <source>
        <dbReference type="EMBL" id="KAK9502414.1"/>
    </source>
</evidence>
<gene>
    <name evidence="3" type="ORF">O3M35_011196</name>
</gene>
<protein>
    <recommendedName>
        <fullName evidence="2">C2H2-type domain-containing protein</fullName>
    </recommendedName>
</protein>
<keyword evidence="1" id="KW-0863">Zinc-finger</keyword>
<evidence type="ECO:0000256" key="1">
    <source>
        <dbReference type="PROSITE-ProRule" id="PRU00042"/>
    </source>
</evidence>
<reference evidence="3 4" key="1">
    <citation type="submission" date="2022-12" db="EMBL/GenBank/DDBJ databases">
        <title>Chromosome-level genome assembly of true bugs.</title>
        <authorList>
            <person name="Ma L."/>
            <person name="Li H."/>
        </authorList>
    </citation>
    <scope>NUCLEOTIDE SEQUENCE [LARGE SCALE GENOMIC DNA]</scope>
    <source>
        <strain evidence="3">Lab_2022b</strain>
    </source>
</reference>
<dbReference type="GO" id="GO:0008270">
    <property type="term" value="F:zinc ion binding"/>
    <property type="evidence" value="ECO:0007669"/>
    <property type="project" value="UniProtKB-KW"/>
</dbReference>
<name>A0AAW1CUV3_9HEMI</name>
<dbReference type="Gene3D" id="3.30.160.60">
    <property type="entry name" value="Classic Zinc Finger"/>
    <property type="match status" value="1"/>
</dbReference>
<comment type="caution">
    <text evidence="3">The sequence shown here is derived from an EMBL/GenBank/DDBJ whole genome shotgun (WGS) entry which is preliminary data.</text>
</comment>
<keyword evidence="4" id="KW-1185">Reference proteome</keyword>
<proteinExistence type="predicted"/>
<dbReference type="Proteomes" id="UP001461498">
    <property type="component" value="Unassembled WGS sequence"/>
</dbReference>
<dbReference type="InterPro" id="IPR036236">
    <property type="entry name" value="Znf_C2H2_sf"/>
</dbReference>
<dbReference type="AlphaFoldDB" id="A0AAW1CUV3"/>
<dbReference type="PROSITE" id="PS50157">
    <property type="entry name" value="ZINC_FINGER_C2H2_2"/>
    <property type="match status" value="1"/>
</dbReference>
<evidence type="ECO:0000259" key="2">
    <source>
        <dbReference type="PROSITE" id="PS50157"/>
    </source>
</evidence>
<accession>A0AAW1CUV3</accession>
<feature type="domain" description="C2H2-type" evidence="2">
    <location>
        <begin position="37"/>
        <end position="64"/>
    </location>
</feature>
<organism evidence="3 4">
    <name type="scientific">Rhynocoris fuscipes</name>
    <dbReference type="NCBI Taxonomy" id="488301"/>
    <lineage>
        <taxon>Eukaryota</taxon>
        <taxon>Metazoa</taxon>
        <taxon>Ecdysozoa</taxon>
        <taxon>Arthropoda</taxon>
        <taxon>Hexapoda</taxon>
        <taxon>Insecta</taxon>
        <taxon>Pterygota</taxon>
        <taxon>Neoptera</taxon>
        <taxon>Paraneoptera</taxon>
        <taxon>Hemiptera</taxon>
        <taxon>Heteroptera</taxon>
        <taxon>Panheteroptera</taxon>
        <taxon>Cimicomorpha</taxon>
        <taxon>Reduviidae</taxon>
        <taxon>Harpactorinae</taxon>
        <taxon>Harpactorini</taxon>
        <taxon>Rhynocoris</taxon>
    </lineage>
</organism>
<keyword evidence="1" id="KW-0862">Zinc</keyword>
<sequence length="95" mass="11658">MKPETNHRRTKNDTNTLFEDYWFLFLKKGSDLKDLIYRCPNCGKRYRHKESLYNHTKYQCGIEPQFSCDQCDYKTRWKAAMKKHTLLRHSDFQFI</sequence>
<keyword evidence="1" id="KW-0479">Metal-binding</keyword>
<dbReference type="InterPro" id="IPR013087">
    <property type="entry name" value="Znf_C2H2_type"/>
</dbReference>
<dbReference type="SUPFAM" id="SSF57667">
    <property type="entry name" value="beta-beta-alpha zinc fingers"/>
    <property type="match status" value="1"/>
</dbReference>
<dbReference type="SMART" id="SM00355">
    <property type="entry name" value="ZnF_C2H2"/>
    <property type="match status" value="2"/>
</dbReference>